<dbReference type="Proteomes" id="UP000003915">
    <property type="component" value="Unassembled WGS sequence"/>
</dbReference>
<name>A0A6C8GWW3_SALET</name>
<evidence type="ECO:0000313" key="3">
    <source>
        <dbReference type="Proteomes" id="UP000003915"/>
    </source>
</evidence>
<protein>
    <submittedName>
        <fullName evidence="2">Uncharacterized protein</fullName>
    </submittedName>
</protein>
<gene>
    <name evidence="2" type="ORF">LTSEUGA_4873</name>
</gene>
<feature type="region of interest" description="Disordered" evidence="1">
    <location>
        <begin position="1"/>
        <end position="35"/>
    </location>
</feature>
<sequence>MAEELTKPGNIPQQRHAIATRFIFSPKKYRPAPAS</sequence>
<reference evidence="2 3" key="1">
    <citation type="journal article" date="2011" name="BMC Genomics">
        <title>Genome sequencing reveals diversification of virulence factor content and possible host adaptation in distinct subpopulations of Salmonella enterica.</title>
        <authorList>
            <person name="den Bakker H.C."/>
            <person name="Moreno Switt A.I."/>
            <person name="Govoni G."/>
            <person name="Cummings C.A."/>
            <person name="Ranieri M.L."/>
            <person name="Degoricija L."/>
            <person name="Hoelzer K."/>
            <person name="Rodriguez-Rivera L.D."/>
            <person name="Brown S."/>
            <person name="Bolchacova E."/>
            <person name="Furtado M.R."/>
            <person name="Wiedmann M."/>
        </authorList>
    </citation>
    <scope>NUCLEOTIDE SEQUENCE [LARGE SCALE GENOMIC DNA]</scope>
    <source>
        <strain evidence="2 3">R8-3404</strain>
    </source>
</reference>
<dbReference type="EMBL" id="AFCV01001224">
    <property type="protein sequence ID" value="EHC86792.1"/>
    <property type="molecule type" value="Genomic_DNA"/>
</dbReference>
<accession>A0A6C8GWW3</accession>
<comment type="caution">
    <text evidence="2">The sequence shown here is derived from an EMBL/GenBank/DDBJ whole genome shotgun (WGS) entry which is preliminary data.</text>
</comment>
<organism evidence="2 3">
    <name type="scientific">Salmonella enterica subsp. enterica serovar Uganda str. R8-3404</name>
    <dbReference type="NCBI Taxonomy" id="913083"/>
    <lineage>
        <taxon>Bacteria</taxon>
        <taxon>Pseudomonadati</taxon>
        <taxon>Pseudomonadota</taxon>
        <taxon>Gammaproteobacteria</taxon>
        <taxon>Enterobacterales</taxon>
        <taxon>Enterobacteriaceae</taxon>
        <taxon>Salmonella</taxon>
    </lineage>
</organism>
<dbReference type="AlphaFoldDB" id="A0A6C8GWW3"/>
<evidence type="ECO:0000313" key="2">
    <source>
        <dbReference type="EMBL" id="EHC86792.1"/>
    </source>
</evidence>
<evidence type="ECO:0000256" key="1">
    <source>
        <dbReference type="SAM" id="MobiDB-lite"/>
    </source>
</evidence>
<feature type="non-terminal residue" evidence="2">
    <location>
        <position position="35"/>
    </location>
</feature>
<proteinExistence type="predicted"/>